<protein>
    <submittedName>
        <fullName evidence="2">Uncharacterized protein</fullName>
    </submittedName>
</protein>
<feature type="transmembrane region" description="Helical" evidence="1">
    <location>
        <begin position="41"/>
        <end position="69"/>
    </location>
</feature>
<gene>
    <name evidence="2" type="ORF">CLV68_3338</name>
</gene>
<dbReference type="AlphaFoldDB" id="A0A421B3K0"/>
<keyword evidence="1" id="KW-0472">Membrane</keyword>
<dbReference type="EMBL" id="RCDD01000002">
    <property type="protein sequence ID" value="RLK58858.1"/>
    <property type="molecule type" value="Genomic_DNA"/>
</dbReference>
<feature type="transmembrane region" description="Helical" evidence="1">
    <location>
        <begin position="232"/>
        <end position="261"/>
    </location>
</feature>
<proteinExistence type="predicted"/>
<dbReference type="RefSeq" id="WP_170224405.1">
    <property type="nucleotide sequence ID" value="NZ_RCDD01000002.1"/>
</dbReference>
<evidence type="ECO:0000313" key="3">
    <source>
        <dbReference type="Proteomes" id="UP000282454"/>
    </source>
</evidence>
<evidence type="ECO:0000313" key="2">
    <source>
        <dbReference type="EMBL" id="RLK58858.1"/>
    </source>
</evidence>
<feature type="transmembrane region" description="Helical" evidence="1">
    <location>
        <begin position="276"/>
        <end position="297"/>
    </location>
</feature>
<keyword evidence="3" id="KW-1185">Reference proteome</keyword>
<evidence type="ECO:0000256" key="1">
    <source>
        <dbReference type="SAM" id="Phobius"/>
    </source>
</evidence>
<feature type="transmembrane region" description="Helical" evidence="1">
    <location>
        <begin position="160"/>
        <end position="180"/>
    </location>
</feature>
<name>A0A421B3K0_9PSEU</name>
<reference evidence="2 3" key="1">
    <citation type="submission" date="2018-10" db="EMBL/GenBank/DDBJ databases">
        <title>Genomic Encyclopedia of Archaeal and Bacterial Type Strains, Phase II (KMG-II): from individual species to whole genera.</title>
        <authorList>
            <person name="Goeker M."/>
        </authorList>
    </citation>
    <scope>NUCLEOTIDE SEQUENCE [LARGE SCALE GENOMIC DNA]</scope>
    <source>
        <strain evidence="2 3">DSM 45657</strain>
    </source>
</reference>
<dbReference type="Proteomes" id="UP000282454">
    <property type="component" value="Unassembled WGS sequence"/>
</dbReference>
<organism evidence="2 3">
    <name type="scientific">Actinokineospora cianjurensis</name>
    <dbReference type="NCBI Taxonomy" id="585224"/>
    <lineage>
        <taxon>Bacteria</taxon>
        <taxon>Bacillati</taxon>
        <taxon>Actinomycetota</taxon>
        <taxon>Actinomycetes</taxon>
        <taxon>Pseudonocardiales</taxon>
        <taxon>Pseudonocardiaceae</taxon>
        <taxon>Actinokineospora</taxon>
    </lineage>
</organism>
<accession>A0A421B3K0</accession>
<comment type="caution">
    <text evidence="2">The sequence shown here is derived from an EMBL/GenBank/DDBJ whole genome shotgun (WGS) entry which is preliminary data.</text>
</comment>
<feature type="transmembrane region" description="Helical" evidence="1">
    <location>
        <begin position="12"/>
        <end position="29"/>
    </location>
</feature>
<feature type="transmembrane region" description="Helical" evidence="1">
    <location>
        <begin position="200"/>
        <end position="220"/>
    </location>
</feature>
<keyword evidence="1" id="KW-1133">Transmembrane helix</keyword>
<sequence>MRWDWLRDTRVRVAAVLGAVAVAGTFFLPDAWRLDDWFDLALVFAVGALSAWPRVWPALVLGGAFGYLITFDDPARERLFGAVSMAAVAGGVELWQRFGPRLLAAARAKARLVSSLRTSDLVRRSGRAVRYAVTSSFDRSGQVSELPLADARQVLREGEVVLVIIAGTLYGMSWLAAQWFYGSFGVSPEEVGLTAADLLLAAGVGGVLVAVGILVLDTLWRKVRHPVLRVPLFTALGVALGGLGELSAVIIYGVLFCAVAIGTSEFVPEARPRSRGWILSVTGLVLVGLLVLAYGFADEMRLRLAAAEPATPKLGTIQIAALWAPTVRVWPVEGQRLPPDLPPGGCAHRLGNAYGITVFLRAGRVVRVPTQNVVSAAGECR</sequence>
<keyword evidence="1" id="KW-0812">Transmembrane</keyword>